<sequence length="101" mass="11442">MHWNRQSTIHKEVVRMKREAMASLKSSLLAPLACDSAQMVTTIASLAGLDYDTNARCSLLHGKEYPWHDQKYAARLPITRYKSAPPIFVRLTCIPAKRFPA</sequence>
<dbReference type="HOGENOM" id="CLU_2296924_0_0_1"/>
<accession>F0W4P5</accession>
<proteinExistence type="predicted"/>
<dbReference type="AlphaFoldDB" id="F0W4P5"/>
<protein>
    <submittedName>
        <fullName evidence="1">AlNc14C18G1866 protein</fullName>
    </submittedName>
</protein>
<name>F0W4P5_9STRA</name>
<organism evidence="1">
    <name type="scientific">Albugo laibachii Nc14</name>
    <dbReference type="NCBI Taxonomy" id="890382"/>
    <lineage>
        <taxon>Eukaryota</taxon>
        <taxon>Sar</taxon>
        <taxon>Stramenopiles</taxon>
        <taxon>Oomycota</taxon>
        <taxon>Peronosporomycetes</taxon>
        <taxon>Albuginales</taxon>
        <taxon>Albuginaceae</taxon>
        <taxon>Albugo</taxon>
    </lineage>
</organism>
<evidence type="ECO:0000313" key="1">
    <source>
        <dbReference type="EMBL" id="CCA16079.1"/>
    </source>
</evidence>
<reference evidence="1" key="1">
    <citation type="journal article" date="2011" name="PLoS Biol.">
        <title>Gene gain and loss during evolution of obligate parasitism in the white rust pathogen of Arabidopsis thaliana.</title>
        <authorList>
            <person name="Kemen E."/>
            <person name="Gardiner A."/>
            <person name="Schultz-Larsen T."/>
            <person name="Kemen A.C."/>
            <person name="Balmuth A.L."/>
            <person name="Robert-Seilaniantz A."/>
            <person name="Bailey K."/>
            <person name="Holub E."/>
            <person name="Studholme D.J."/>
            <person name="Maclean D."/>
            <person name="Jones J.D."/>
        </authorList>
    </citation>
    <scope>NUCLEOTIDE SEQUENCE</scope>
</reference>
<dbReference type="EMBL" id="FR824063">
    <property type="protein sequence ID" value="CCA16079.1"/>
    <property type="molecule type" value="Genomic_DNA"/>
</dbReference>
<reference evidence="1" key="2">
    <citation type="submission" date="2011-02" db="EMBL/GenBank/DDBJ databases">
        <authorList>
            <person name="MacLean D."/>
        </authorList>
    </citation>
    <scope>NUCLEOTIDE SEQUENCE</scope>
</reference>
<gene>
    <name evidence="1" type="primary">AlNc14C18G1866</name>
    <name evidence="1" type="ORF">ALNC14_022220</name>
</gene>